<dbReference type="InterPro" id="IPR001387">
    <property type="entry name" value="Cro/C1-type_HTH"/>
</dbReference>
<gene>
    <name evidence="3" type="ORF">GCM10023191_062170</name>
</gene>
<comment type="caution">
    <text evidence="3">The sequence shown here is derived from an EMBL/GenBank/DDBJ whole genome shotgun (WGS) entry which is preliminary data.</text>
</comment>
<dbReference type="SMART" id="SM00530">
    <property type="entry name" value="HTH_XRE"/>
    <property type="match status" value="1"/>
</dbReference>
<accession>A0ABP8QP48</accession>
<feature type="region of interest" description="Disordered" evidence="1">
    <location>
        <begin position="70"/>
        <end position="98"/>
    </location>
</feature>
<organism evidence="3 4">
    <name type="scientific">Actinoallomurus oryzae</name>
    <dbReference type="NCBI Taxonomy" id="502180"/>
    <lineage>
        <taxon>Bacteria</taxon>
        <taxon>Bacillati</taxon>
        <taxon>Actinomycetota</taxon>
        <taxon>Actinomycetes</taxon>
        <taxon>Streptosporangiales</taxon>
        <taxon>Thermomonosporaceae</taxon>
        <taxon>Actinoallomurus</taxon>
    </lineage>
</organism>
<dbReference type="CDD" id="cd00093">
    <property type="entry name" value="HTH_XRE"/>
    <property type="match status" value="1"/>
</dbReference>
<protein>
    <recommendedName>
        <fullName evidence="2">HTH cro/C1-type domain-containing protein</fullName>
    </recommendedName>
</protein>
<evidence type="ECO:0000313" key="3">
    <source>
        <dbReference type="EMBL" id="GAA4505856.1"/>
    </source>
</evidence>
<feature type="domain" description="HTH cro/C1-type" evidence="2">
    <location>
        <begin position="13"/>
        <end position="68"/>
    </location>
</feature>
<dbReference type="SUPFAM" id="SSF47413">
    <property type="entry name" value="lambda repressor-like DNA-binding domains"/>
    <property type="match status" value="1"/>
</dbReference>
<dbReference type="Proteomes" id="UP001500503">
    <property type="component" value="Unassembled WGS sequence"/>
</dbReference>
<dbReference type="Gene3D" id="1.10.260.40">
    <property type="entry name" value="lambda repressor-like DNA-binding domains"/>
    <property type="match status" value="1"/>
</dbReference>
<dbReference type="InterPro" id="IPR010982">
    <property type="entry name" value="Lambda_DNA-bd_dom_sf"/>
</dbReference>
<reference evidence="4" key="1">
    <citation type="journal article" date="2019" name="Int. J. Syst. Evol. Microbiol.">
        <title>The Global Catalogue of Microorganisms (GCM) 10K type strain sequencing project: providing services to taxonomists for standard genome sequencing and annotation.</title>
        <authorList>
            <consortium name="The Broad Institute Genomics Platform"/>
            <consortium name="The Broad Institute Genome Sequencing Center for Infectious Disease"/>
            <person name="Wu L."/>
            <person name="Ma J."/>
        </authorList>
    </citation>
    <scope>NUCLEOTIDE SEQUENCE [LARGE SCALE GENOMIC DNA]</scope>
    <source>
        <strain evidence="4">JCM 17933</strain>
    </source>
</reference>
<keyword evidence="4" id="KW-1185">Reference proteome</keyword>
<dbReference type="PROSITE" id="PS50943">
    <property type="entry name" value="HTH_CROC1"/>
    <property type="match status" value="1"/>
</dbReference>
<evidence type="ECO:0000313" key="4">
    <source>
        <dbReference type="Proteomes" id="UP001500503"/>
    </source>
</evidence>
<name>A0ABP8QP48_9ACTN</name>
<dbReference type="EMBL" id="BAABHF010000038">
    <property type="protein sequence ID" value="GAA4505856.1"/>
    <property type="molecule type" value="Genomic_DNA"/>
</dbReference>
<evidence type="ECO:0000256" key="1">
    <source>
        <dbReference type="SAM" id="MobiDB-lite"/>
    </source>
</evidence>
<proteinExistence type="predicted"/>
<dbReference type="Pfam" id="PF13560">
    <property type="entry name" value="HTH_31"/>
    <property type="match status" value="1"/>
</dbReference>
<evidence type="ECO:0000259" key="2">
    <source>
        <dbReference type="PROSITE" id="PS50943"/>
    </source>
</evidence>
<sequence length="391" mass="42331">MIVSDATTLGDRLKLLRHERSMTRGELADRSGVNTDVIEKLEHGRRQTARVTWLMKLAGALRTELSGLLGGPRRSGSAVHDAVTAPESTPGMDPDDAGETPDLGELRRAVDGTWRAYWSGDLPHVAMRLPGLLGETRLAHRGLGARAATPLADAHHLAARLLSSLGETDLAALAAREAIEAAESGDDELRWTALHGSYCSALLHQNRCRICEDHAVHIAEDTEPPLGAAELRRLTVWGNLILTAMAAAGTTTRAGAVNDYVGLARSAADRFDGERLDYHVRFGPSEVAMHATHAYALLREPGLALQAAGAVHREDLPRAMYGRHLLDVAQAQAQLMDLRAAESTLQEAESLSRRSFRDHGPAYPLVGELIEEMAHVSPDLRRMAREVALEG</sequence>